<evidence type="ECO:0000259" key="2">
    <source>
        <dbReference type="PROSITE" id="PS51112"/>
    </source>
</evidence>
<evidence type="ECO:0000313" key="4">
    <source>
        <dbReference type="Proteomes" id="UP000230586"/>
    </source>
</evidence>
<dbReference type="PROSITE" id="PS51112">
    <property type="entry name" value="AMMECR1"/>
    <property type="match status" value="1"/>
</dbReference>
<comment type="caution">
    <text evidence="3">The sequence shown here is derived from an EMBL/GenBank/DDBJ whole genome shotgun (WGS) entry which is preliminary data.</text>
</comment>
<dbReference type="InterPro" id="IPR023473">
    <property type="entry name" value="AMMECR1"/>
</dbReference>
<dbReference type="Proteomes" id="UP000230586">
    <property type="component" value="Unassembled WGS sequence"/>
</dbReference>
<reference evidence="4" key="1">
    <citation type="submission" date="2017-09" db="EMBL/GenBank/DDBJ databases">
        <title>Depth-based differentiation of microbial function through sediment-hosted aquifers and enrichment of novel symbionts in the deep terrestrial subsurface.</title>
        <authorList>
            <person name="Probst A.J."/>
            <person name="Ladd B."/>
            <person name="Jarett J.K."/>
            <person name="Geller-Mcgrath D.E."/>
            <person name="Sieber C.M.K."/>
            <person name="Emerson J.B."/>
            <person name="Anantharaman K."/>
            <person name="Thomas B.C."/>
            <person name="Malmstrom R."/>
            <person name="Stieglmeier M."/>
            <person name="Klingl A."/>
            <person name="Woyke T."/>
            <person name="Ryan C.M."/>
            <person name="Banfield J.F."/>
        </authorList>
    </citation>
    <scope>NUCLEOTIDE SEQUENCE [LARGE SCALE GENOMIC DNA]</scope>
</reference>
<evidence type="ECO:0000256" key="1">
    <source>
        <dbReference type="ARBA" id="ARBA00006315"/>
    </source>
</evidence>
<dbReference type="InterPro" id="IPR002737">
    <property type="entry name" value="MEMO1_fam"/>
</dbReference>
<dbReference type="Gene3D" id="3.30.700.20">
    <property type="entry name" value="Hypothetical protein ph0010, domain 1"/>
    <property type="match status" value="1"/>
</dbReference>
<dbReference type="Gene3D" id="3.30.1490.150">
    <property type="entry name" value="Hypothetical protein ph0010, domain 2"/>
    <property type="match status" value="1"/>
</dbReference>
<feature type="domain" description="AMMECR1" evidence="2">
    <location>
        <begin position="334"/>
        <end position="510"/>
    </location>
</feature>
<dbReference type="CDD" id="cd07361">
    <property type="entry name" value="MEMO_like"/>
    <property type="match status" value="1"/>
</dbReference>
<dbReference type="EMBL" id="PEXX01000022">
    <property type="protein sequence ID" value="PIU10808.1"/>
    <property type="molecule type" value="Genomic_DNA"/>
</dbReference>
<organism evidence="3 4">
    <name type="scientific">Candidatus Kuenenbacteria bacterium CG08_land_8_20_14_0_20_37_23</name>
    <dbReference type="NCBI Taxonomy" id="1974617"/>
    <lineage>
        <taxon>Bacteria</taxon>
        <taxon>Candidatus Kueneniibacteriota</taxon>
    </lineage>
</organism>
<dbReference type="NCBIfam" id="TIGR00296">
    <property type="entry name" value="TIGR00296 family protein"/>
    <property type="match status" value="1"/>
</dbReference>
<gene>
    <name evidence="3" type="ORF">COT27_01240</name>
</gene>
<dbReference type="InterPro" id="IPR027623">
    <property type="entry name" value="AmmeMemoSam_A"/>
</dbReference>
<dbReference type="SUPFAM" id="SSF143447">
    <property type="entry name" value="AMMECR1-like"/>
    <property type="match status" value="1"/>
</dbReference>
<dbReference type="Pfam" id="PF01871">
    <property type="entry name" value="AMMECR1"/>
    <property type="match status" value="1"/>
</dbReference>
<dbReference type="PANTHER" id="PTHR11060">
    <property type="entry name" value="PROTEIN MEMO1"/>
    <property type="match status" value="1"/>
</dbReference>
<protein>
    <recommendedName>
        <fullName evidence="2">AMMECR1 domain-containing protein</fullName>
    </recommendedName>
</protein>
<sequence length="510" mass="57485">MKTTHQQDKIFQEGKNKTFRQPAVAGQFYPLDKIALEKNIDEYLDQAEIFAPAGNYLPILILPHAGYEFSGSIAAVGFKQIQDVEINRVILLGRSHQHCFSGVSADTNDVWQTPLGDLDVDREWIESIKKYGFINDNGIVHQYEHSLEVMTPFIRKIFEDKAKIVPLLIGDNDGLDFQNIAQVLMDNIDYQTLLIISTDLSHYPDYRNAQNVDRATIQAVLSGNLDQFQAKMNTLKLSQVGKNNIDTLACAEPALSIAESLAEKLSSEPLLFKYANSGDIYLESQDRVVGYAAIGFYTDKKLMDRRHGLTAAHTANFQFADDLFAWTNNGLNRNQQEEALAIARQSIENYFGNRDYSRPIYGIFNSRRGVFVTLKKDGQLRGCIGNFEPDKNLAENIKEMALAAAFADPRFSSLQKDELKNINIEISVLSPMRKIDDPETIEVGKHGVYIAKGICSGVFLPQVATEEGWNREQFLDNLCEHKAGIDKNSWRDRSASLYIFTAQIFREGAE</sequence>
<dbReference type="PANTHER" id="PTHR11060:SF0">
    <property type="entry name" value="PROTEIN MEMO1"/>
    <property type="match status" value="1"/>
</dbReference>
<dbReference type="NCBIfam" id="TIGR04336">
    <property type="entry name" value="AmmeMemoSam_B"/>
    <property type="match status" value="1"/>
</dbReference>
<dbReference type="InterPro" id="IPR036071">
    <property type="entry name" value="AMMECR1_dom_sf"/>
</dbReference>
<accession>A0A2M6XT44</accession>
<dbReference type="Pfam" id="PF01875">
    <property type="entry name" value="Memo"/>
    <property type="match status" value="1"/>
</dbReference>
<dbReference type="Gene3D" id="3.40.830.10">
    <property type="entry name" value="LigB-like"/>
    <property type="match status" value="1"/>
</dbReference>
<dbReference type="AlphaFoldDB" id="A0A2M6XT44"/>
<dbReference type="InterPro" id="IPR002733">
    <property type="entry name" value="AMMECR1_domain"/>
</dbReference>
<evidence type="ECO:0000313" key="3">
    <source>
        <dbReference type="EMBL" id="PIU10808.1"/>
    </source>
</evidence>
<name>A0A2M6XT44_9BACT</name>
<dbReference type="InterPro" id="IPR027485">
    <property type="entry name" value="AMMECR1_N"/>
</dbReference>
<comment type="similarity">
    <text evidence="1">Belongs to the MEMO1 family.</text>
</comment>
<proteinExistence type="inferred from homology"/>
<dbReference type="NCBIfam" id="TIGR04335">
    <property type="entry name" value="AmmeMemoSam_A"/>
    <property type="match status" value="1"/>
</dbReference>